<protein>
    <submittedName>
        <fullName evidence="7">Venom serine protease 34-like</fullName>
    </submittedName>
</protein>
<dbReference type="KEGG" id="ccal:108623625"/>
<reference evidence="7" key="1">
    <citation type="submission" date="2025-08" db="UniProtKB">
        <authorList>
            <consortium name="RefSeq"/>
        </authorList>
    </citation>
    <scope>IDENTIFICATION</scope>
    <source>
        <tissue evidence="7">Whole body</tissue>
    </source>
</reference>
<feature type="chain" id="PRO_5042572329" evidence="3">
    <location>
        <begin position="28"/>
        <end position="402"/>
    </location>
</feature>
<dbReference type="PROSITE" id="PS01180">
    <property type="entry name" value="CUB"/>
    <property type="match status" value="1"/>
</dbReference>
<dbReference type="FunFam" id="2.40.10.10:FF:000068">
    <property type="entry name" value="transmembrane protease serine 2"/>
    <property type="match status" value="1"/>
</dbReference>
<evidence type="ECO:0000256" key="2">
    <source>
        <dbReference type="PROSITE-ProRule" id="PRU00059"/>
    </source>
</evidence>
<organism evidence="6 7">
    <name type="scientific">Ceratina calcarata</name>
    <dbReference type="NCBI Taxonomy" id="156304"/>
    <lineage>
        <taxon>Eukaryota</taxon>
        <taxon>Metazoa</taxon>
        <taxon>Ecdysozoa</taxon>
        <taxon>Arthropoda</taxon>
        <taxon>Hexapoda</taxon>
        <taxon>Insecta</taxon>
        <taxon>Pterygota</taxon>
        <taxon>Neoptera</taxon>
        <taxon>Endopterygota</taxon>
        <taxon>Hymenoptera</taxon>
        <taxon>Apocrita</taxon>
        <taxon>Aculeata</taxon>
        <taxon>Apoidea</taxon>
        <taxon>Anthophila</taxon>
        <taxon>Apidae</taxon>
        <taxon>Ceratina</taxon>
        <taxon>Zadontomerus</taxon>
    </lineage>
</organism>
<dbReference type="InterPro" id="IPR009003">
    <property type="entry name" value="Peptidase_S1_PA"/>
</dbReference>
<dbReference type="Gene3D" id="2.40.10.10">
    <property type="entry name" value="Trypsin-like serine proteases"/>
    <property type="match status" value="1"/>
</dbReference>
<evidence type="ECO:0000256" key="3">
    <source>
        <dbReference type="SAM" id="SignalP"/>
    </source>
</evidence>
<dbReference type="SUPFAM" id="SSF50494">
    <property type="entry name" value="Trypsin-like serine proteases"/>
    <property type="match status" value="1"/>
</dbReference>
<dbReference type="Gene3D" id="2.60.120.290">
    <property type="entry name" value="Spermadhesin, CUB domain"/>
    <property type="match status" value="1"/>
</dbReference>
<dbReference type="Pfam" id="PF00089">
    <property type="entry name" value="Trypsin"/>
    <property type="match status" value="1"/>
</dbReference>
<dbReference type="PRINTS" id="PR00722">
    <property type="entry name" value="CHYMOTRYPSIN"/>
</dbReference>
<dbReference type="InterPro" id="IPR035914">
    <property type="entry name" value="Sperma_CUB_dom_sf"/>
</dbReference>
<feature type="signal peptide" evidence="3">
    <location>
        <begin position="1"/>
        <end position="27"/>
    </location>
</feature>
<dbReference type="InterPro" id="IPR018114">
    <property type="entry name" value="TRYPSIN_HIS"/>
</dbReference>
<evidence type="ECO:0000259" key="4">
    <source>
        <dbReference type="PROSITE" id="PS01180"/>
    </source>
</evidence>
<dbReference type="GeneID" id="108623625"/>
<dbReference type="SUPFAM" id="SSF49854">
    <property type="entry name" value="Spermadhesin, CUB domain"/>
    <property type="match status" value="1"/>
</dbReference>
<keyword evidence="1" id="KW-1015">Disulfide bond</keyword>
<keyword evidence="3" id="KW-0732">Signal</keyword>
<dbReference type="InterPro" id="IPR001314">
    <property type="entry name" value="Peptidase_S1A"/>
</dbReference>
<dbReference type="InterPro" id="IPR001254">
    <property type="entry name" value="Trypsin_dom"/>
</dbReference>
<comment type="caution">
    <text evidence="2">Lacks conserved residue(s) required for the propagation of feature annotation.</text>
</comment>
<dbReference type="SMART" id="SM00042">
    <property type="entry name" value="CUB"/>
    <property type="match status" value="1"/>
</dbReference>
<dbReference type="Proteomes" id="UP000694925">
    <property type="component" value="Unplaced"/>
</dbReference>
<evidence type="ECO:0000256" key="1">
    <source>
        <dbReference type="ARBA" id="ARBA00023157"/>
    </source>
</evidence>
<feature type="domain" description="Peptidase S1" evidence="5">
    <location>
        <begin position="162"/>
        <end position="394"/>
    </location>
</feature>
<keyword evidence="6" id="KW-1185">Reference proteome</keyword>
<evidence type="ECO:0000313" key="6">
    <source>
        <dbReference type="Proteomes" id="UP000694925"/>
    </source>
</evidence>
<dbReference type="PROSITE" id="PS50240">
    <property type="entry name" value="TRYPSIN_DOM"/>
    <property type="match status" value="1"/>
</dbReference>
<dbReference type="PANTHER" id="PTHR24252:SF7">
    <property type="entry name" value="HYALIN"/>
    <property type="match status" value="1"/>
</dbReference>
<dbReference type="PROSITE" id="PS00134">
    <property type="entry name" value="TRYPSIN_HIS"/>
    <property type="match status" value="1"/>
</dbReference>
<sequence length="402" mass="44007">MTIQNDLSGITARAAFLLICWFAVASAQTPNSNQLCDYFQNLELNNTYYIYNTQYPNRYRGRQSCTWTMKSDYRVNLTCTVEMPWSSNCSQDMLTVQINPSTTKRYCGDGPFSVLSDSNTMVVSLQTPFWSTGGRFLCQAQAVENPRETENCRCGWRNPSRIVGGTDAGVNEFPMMAGIVDSLEADIFCGATIIAKKYVVTAGHCLENRDTSTLAIVVGEHDVTTGADTNATQLFRIRRVIFHPNYVTGGQLNDIAVVEIQGEINYGVKVGPVCLPFQHSQDSFGGDHVNVLGWGLTEFGGPKATVLQKVVLSVITNLMCSRSYPQISTEQLCTYAPGKDSCQMDSGGPVLWQNPTTQNLVLIAAISNGRGCGEDAGVNERIGAHIDWIVSVTPDATYCAVE</sequence>
<feature type="domain" description="CUB" evidence="4">
    <location>
        <begin position="36"/>
        <end position="143"/>
    </location>
</feature>
<name>A0AAJ7IVT5_9HYME</name>
<dbReference type="Pfam" id="PF00431">
    <property type="entry name" value="CUB"/>
    <property type="match status" value="1"/>
</dbReference>
<evidence type="ECO:0000313" key="7">
    <source>
        <dbReference type="RefSeq" id="XP_017877743.1"/>
    </source>
</evidence>
<dbReference type="RefSeq" id="XP_017877743.1">
    <property type="nucleotide sequence ID" value="XM_018022254.2"/>
</dbReference>
<dbReference type="GO" id="GO:0004252">
    <property type="term" value="F:serine-type endopeptidase activity"/>
    <property type="evidence" value="ECO:0007669"/>
    <property type="project" value="InterPro"/>
</dbReference>
<accession>A0AAJ7IVT5</accession>
<dbReference type="SMART" id="SM00020">
    <property type="entry name" value="Tryp_SPc"/>
    <property type="match status" value="1"/>
</dbReference>
<dbReference type="InterPro" id="IPR043504">
    <property type="entry name" value="Peptidase_S1_PA_chymotrypsin"/>
</dbReference>
<dbReference type="CDD" id="cd00041">
    <property type="entry name" value="CUB"/>
    <property type="match status" value="1"/>
</dbReference>
<proteinExistence type="predicted"/>
<dbReference type="CDD" id="cd00190">
    <property type="entry name" value="Tryp_SPc"/>
    <property type="match status" value="1"/>
</dbReference>
<dbReference type="PANTHER" id="PTHR24252">
    <property type="entry name" value="ACROSIN-RELATED"/>
    <property type="match status" value="1"/>
</dbReference>
<dbReference type="GO" id="GO:0006508">
    <property type="term" value="P:proteolysis"/>
    <property type="evidence" value="ECO:0007669"/>
    <property type="project" value="InterPro"/>
</dbReference>
<gene>
    <name evidence="7" type="primary">LOC108623625</name>
</gene>
<dbReference type="AlphaFoldDB" id="A0AAJ7IVT5"/>
<evidence type="ECO:0000259" key="5">
    <source>
        <dbReference type="PROSITE" id="PS50240"/>
    </source>
</evidence>
<dbReference type="InterPro" id="IPR000859">
    <property type="entry name" value="CUB_dom"/>
</dbReference>